<dbReference type="AlphaFoldDB" id="A0A5J4VGB2"/>
<evidence type="ECO:0000313" key="2">
    <source>
        <dbReference type="Proteomes" id="UP000324800"/>
    </source>
</evidence>
<organism evidence="1 2">
    <name type="scientific">Streblomastix strix</name>
    <dbReference type="NCBI Taxonomy" id="222440"/>
    <lineage>
        <taxon>Eukaryota</taxon>
        <taxon>Metamonada</taxon>
        <taxon>Preaxostyla</taxon>
        <taxon>Oxymonadida</taxon>
        <taxon>Streblomastigidae</taxon>
        <taxon>Streblomastix</taxon>
    </lineage>
</organism>
<proteinExistence type="predicted"/>
<gene>
    <name evidence="1" type="ORF">EZS28_023051</name>
</gene>
<accession>A0A5J4VGB2</accession>
<dbReference type="Proteomes" id="UP000324800">
    <property type="component" value="Unassembled WGS sequence"/>
</dbReference>
<comment type="caution">
    <text evidence="1">The sequence shown here is derived from an EMBL/GenBank/DDBJ whole genome shotgun (WGS) entry which is preliminary data.</text>
</comment>
<sequence length="80" mass="8847">MIRYAKQDSIESQYIKNQAEMNRINEKTEVILKAWKHEAKAALPLSKTASTASTVASLLVNGVAMDVSTSDKEIPIRLIS</sequence>
<dbReference type="EMBL" id="SNRW01007331">
    <property type="protein sequence ID" value="KAA6381419.1"/>
    <property type="molecule type" value="Genomic_DNA"/>
</dbReference>
<reference evidence="1 2" key="1">
    <citation type="submission" date="2019-03" db="EMBL/GenBank/DDBJ databases">
        <title>Single cell metagenomics reveals metabolic interactions within the superorganism composed of flagellate Streblomastix strix and complex community of Bacteroidetes bacteria on its surface.</title>
        <authorList>
            <person name="Treitli S.C."/>
            <person name="Kolisko M."/>
            <person name="Husnik F."/>
            <person name="Keeling P."/>
            <person name="Hampl V."/>
        </authorList>
    </citation>
    <scope>NUCLEOTIDE SEQUENCE [LARGE SCALE GENOMIC DNA]</scope>
    <source>
        <strain evidence="1">ST1C</strain>
    </source>
</reference>
<evidence type="ECO:0000313" key="1">
    <source>
        <dbReference type="EMBL" id="KAA6381419.1"/>
    </source>
</evidence>
<protein>
    <submittedName>
        <fullName evidence="1">Uncharacterized protein</fullName>
    </submittedName>
</protein>
<name>A0A5J4VGB2_9EUKA</name>